<reference evidence="2" key="1">
    <citation type="submission" date="2023-01" db="EMBL/GenBank/DDBJ databases">
        <authorList>
            <person name="Van Ghelder C."/>
            <person name="Rancurel C."/>
        </authorList>
    </citation>
    <scope>NUCLEOTIDE SEQUENCE</scope>
    <source>
        <strain evidence="2">CNCM I-4278</strain>
    </source>
</reference>
<evidence type="ECO:0000313" key="2">
    <source>
        <dbReference type="EMBL" id="CAI6337438.1"/>
    </source>
</evidence>
<dbReference type="OrthoDB" id="5317787at2759"/>
<name>A0A9W4UNF3_9PLEO</name>
<evidence type="ECO:0000313" key="3">
    <source>
        <dbReference type="Proteomes" id="UP001152607"/>
    </source>
</evidence>
<dbReference type="EMBL" id="CAOQHR010000007">
    <property type="protein sequence ID" value="CAI6337438.1"/>
    <property type="molecule type" value="Genomic_DNA"/>
</dbReference>
<dbReference type="AlphaFoldDB" id="A0A9W4UNF3"/>
<accession>A0A9W4UNF3</accession>
<organism evidence="2 3">
    <name type="scientific">Periconia digitata</name>
    <dbReference type="NCBI Taxonomy" id="1303443"/>
    <lineage>
        <taxon>Eukaryota</taxon>
        <taxon>Fungi</taxon>
        <taxon>Dikarya</taxon>
        <taxon>Ascomycota</taxon>
        <taxon>Pezizomycotina</taxon>
        <taxon>Dothideomycetes</taxon>
        <taxon>Pleosporomycetidae</taxon>
        <taxon>Pleosporales</taxon>
        <taxon>Massarineae</taxon>
        <taxon>Periconiaceae</taxon>
        <taxon>Periconia</taxon>
    </lineage>
</organism>
<protein>
    <submittedName>
        <fullName evidence="2">Uncharacterized protein</fullName>
    </submittedName>
</protein>
<feature type="region of interest" description="Disordered" evidence="1">
    <location>
        <begin position="246"/>
        <end position="265"/>
    </location>
</feature>
<dbReference type="Proteomes" id="UP001152607">
    <property type="component" value="Unassembled WGS sequence"/>
</dbReference>
<gene>
    <name evidence="2" type="ORF">PDIGIT_LOCUS10550</name>
</gene>
<keyword evidence="3" id="KW-1185">Reference proteome</keyword>
<sequence length="451" mass="51213">MARTVQWEHGSSQSSAPSNRTASERSYETVPTEYSVHNTRPSIPRHETCLGRVESRGHNYFAAPVIDGPSESHTARSSVDTYASTSEEELADEFDDIPEYHVPQYNHEPLVQDAIPTTARDFADLFPTSKRISIRHDDSTIDGNMNLRVDTQIEGHRGLKQNYTLFHLRMHDLRTREFSLRRYCRESGREVCHSIRKYKTPASEKRPVLQRASTALAGLMHKPESRPSTSAGLKRSDSGYESIRNAVNQEEHESLPKTTGYSKGRALMPTNTVKLEYSNYAHIDVKRRGAKGSKRYSFEYWGHDYSWKRIVDTDDHESVSYYLVRSDGGKEPLAHISPLRLTHDQARAEAAMGGWIPPCYMRITDENVLNSTSDISDIVVSTGLMALVDDCIKRRFHSKQSTELHIPLLGNKMHIDYVGPKRLIDEVFHRNKPSIAASRHPSALRRTATHA</sequence>
<comment type="caution">
    <text evidence="2">The sequence shown here is derived from an EMBL/GenBank/DDBJ whole genome shotgun (WGS) entry which is preliminary data.</text>
</comment>
<proteinExistence type="predicted"/>
<evidence type="ECO:0000256" key="1">
    <source>
        <dbReference type="SAM" id="MobiDB-lite"/>
    </source>
</evidence>
<feature type="region of interest" description="Disordered" evidence="1">
    <location>
        <begin position="1"/>
        <end position="43"/>
    </location>
</feature>
<feature type="compositionally biased region" description="Polar residues" evidence="1">
    <location>
        <begin position="9"/>
        <end position="21"/>
    </location>
</feature>